<feature type="transmembrane region" description="Helical" evidence="1">
    <location>
        <begin position="29"/>
        <end position="48"/>
    </location>
</feature>
<evidence type="ECO:0000313" key="3">
    <source>
        <dbReference type="EMBL" id="QSD62983.1"/>
    </source>
</evidence>
<dbReference type="PROSITE" id="PS50244">
    <property type="entry name" value="S5A_REDUCTASE"/>
    <property type="match status" value="1"/>
</dbReference>
<name>A0A1V0NUZ9_LACLC</name>
<organism evidence="3 5">
    <name type="scientific">Lactococcus lactis subsp. cremoris</name>
    <name type="common">Streptococcus cremoris</name>
    <dbReference type="NCBI Taxonomy" id="1359"/>
    <lineage>
        <taxon>Bacteria</taxon>
        <taxon>Bacillati</taxon>
        <taxon>Bacillota</taxon>
        <taxon>Bacilli</taxon>
        <taxon>Lactobacillales</taxon>
        <taxon>Streptococcaceae</taxon>
        <taxon>Lactococcus</taxon>
    </lineage>
</organism>
<feature type="transmembrane region" description="Helical" evidence="1">
    <location>
        <begin position="134"/>
        <end position="153"/>
    </location>
</feature>
<keyword evidence="1" id="KW-1133">Transmembrane helix</keyword>
<evidence type="ECO:0000313" key="2">
    <source>
        <dbReference type="EMBL" id="ARE23458.1"/>
    </source>
</evidence>
<dbReference type="PANTHER" id="PTHR32251:SF17">
    <property type="entry name" value="STEROID 5-ALPHA REDUCTASE C-TERMINAL DOMAIN-CONTAINING PROTEIN"/>
    <property type="match status" value="1"/>
</dbReference>
<evidence type="ECO:0000313" key="5">
    <source>
        <dbReference type="Proteomes" id="UP000663552"/>
    </source>
</evidence>
<feature type="transmembrane region" description="Helical" evidence="1">
    <location>
        <begin position="101"/>
        <end position="122"/>
    </location>
</feature>
<feature type="transmembrane region" description="Helical" evidence="1">
    <location>
        <begin position="185"/>
        <end position="203"/>
    </location>
</feature>
<dbReference type="GO" id="GO:0016020">
    <property type="term" value="C:membrane"/>
    <property type="evidence" value="ECO:0007669"/>
    <property type="project" value="TreeGrafter"/>
</dbReference>
<dbReference type="AlphaFoldDB" id="A0A1V0NUZ9"/>
<proteinExistence type="predicted"/>
<dbReference type="PANTHER" id="PTHR32251">
    <property type="entry name" value="3-OXO-5-ALPHA-STEROID 4-DEHYDROGENASE"/>
    <property type="match status" value="1"/>
</dbReference>
<dbReference type="EMBL" id="CP032148">
    <property type="protein sequence ID" value="QSD62983.1"/>
    <property type="molecule type" value="Genomic_DNA"/>
</dbReference>
<dbReference type="EMBL" id="CP015901">
    <property type="protein sequence ID" value="ARE23458.1"/>
    <property type="molecule type" value="Genomic_DNA"/>
</dbReference>
<protein>
    <submittedName>
        <fullName evidence="2">DUF1295 domain-containing protein</fullName>
    </submittedName>
    <submittedName>
        <fullName evidence="3">Steroid 5-alpha reductase family enzyme</fullName>
    </submittedName>
</protein>
<evidence type="ECO:0000256" key="1">
    <source>
        <dbReference type="SAM" id="Phobius"/>
    </source>
</evidence>
<evidence type="ECO:0000313" key="4">
    <source>
        <dbReference type="Proteomes" id="UP000192161"/>
    </source>
</evidence>
<dbReference type="InterPro" id="IPR010721">
    <property type="entry name" value="UstE-like"/>
</dbReference>
<dbReference type="Proteomes" id="UP000663552">
    <property type="component" value="Chromosome"/>
</dbReference>
<keyword evidence="1" id="KW-0472">Membrane</keyword>
<feature type="transmembrane region" description="Helical" evidence="1">
    <location>
        <begin position="54"/>
        <end position="72"/>
    </location>
</feature>
<reference evidence="3" key="2">
    <citation type="journal article" date="2020" name="Mol. Microbiol.">
        <title>The CWPS Rubik's cube: Linking diversity of cell wall polysaccharide structures with the encoded biosynthetic machinery of selected Lactococcus lactis strains.</title>
        <authorList>
            <person name="Mahony J."/>
            <person name="Frantzen C."/>
            <person name="Vinogradov E."/>
            <person name="Sadovskaya I."/>
            <person name="Theodorou I."/>
            <person name="Kelleher P."/>
            <person name="Chapot-Chartier M.P."/>
            <person name="Cambillau C."/>
            <person name="Holo H."/>
            <person name="van Sinderen D."/>
        </authorList>
    </citation>
    <scope>NUCLEOTIDE SEQUENCE</scope>
    <source>
        <strain evidence="3">1196</strain>
    </source>
</reference>
<sequence>MIYITVLVTLLLYFICWFLIATSKKNYGLIDIAWGGGFVLTAVVTYLSSTLITMQNSLISVLVIVWGLRLAVHLGRRNWNKAEDYRYTNMRKRGGNNFPKLKAFLTVFMVQFLLLFLIALPIIQVNADANSHFYWWQILGIIIWLIGFIFEVIGDRQLEAFKKLPKNKGKLLTSGLWSLTRHPNYFGESMCWWGIFLISLTTLSSLWLVISPLLITSLLLFVSGVPILEKNIKIDKILENMPKSHQSLFLLLERRDYKKVNLV</sequence>
<dbReference type="Proteomes" id="UP000192161">
    <property type="component" value="Chromosome"/>
</dbReference>
<reference evidence="2 4" key="1">
    <citation type="journal article" date="2017" name="BMC Genomics">
        <title>Comparative and functional genomics of the Lactococcus lactis taxon; insights into evolution and niche adaptation.</title>
        <authorList>
            <person name="Kelleher P."/>
            <person name="Bottacini F."/>
            <person name="Mahony J."/>
            <person name="Kilcawley K.N."/>
            <person name="van Sinderen D."/>
        </authorList>
    </citation>
    <scope>NUCLEOTIDE SEQUENCE [LARGE SCALE GENOMIC DNA]</scope>
    <source>
        <strain evidence="2 4">JM3</strain>
    </source>
</reference>
<reference evidence="2" key="3">
    <citation type="submission" date="2023-04" db="EMBL/GenBank/DDBJ databases">
        <authorList>
            <person name="McDonnell B."/>
        </authorList>
    </citation>
    <scope>NUCLEOTIDE SEQUENCE</scope>
    <source>
        <strain evidence="2">JM3</strain>
    </source>
</reference>
<keyword evidence="1" id="KW-0812">Transmembrane</keyword>
<gene>
    <name evidence="3" type="ORF">LL1196_1356</name>
    <name evidence="2" type="ORF">LLJM3_1267</name>
</gene>
<feature type="transmembrane region" description="Helical" evidence="1">
    <location>
        <begin position="6"/>
        <end position="22"/>
    </location>
</feature>
<accession>A0A1V0NUZ9</accession>
<dbReference type="Pfam" id="PF06966">
    <property type="entry name" value="DUF1295"/>
    <property type="match status" value="1"/>
</dbReference>
<dbReference type="Gene3D" id="1.20.120.1630">
    <property type="match status" value="1"/>
</dbReference>